<dbReference type="InterPro" id="IPR050312">
    <property type="entry name" value="IolE/XylAMocC-like"/>
</dbReference>
<gene>
    <name evidence="2" type="ORF">GCM10010954_31150</name>
</gene>
<proteinExistence type="predicted"/>
<evidence type="ECO:0000313" key="2">
    <source>
        <dbReference type="EMBL" id="GGF29784.1"/>
    </source>
</evidence>
<evidence type="ECO:0000313" key="3">
    <source>
        <dbReference type="Proteomes" id="UP000660110"/>
    </source>
</evidence>
<comment type="caution">
    <text evidence="2">The sequence shown here is derived from an EMBL/GenBank/DDBJ whole genome shotgun (WGS) entry which is preliminary data.</text>
</comment>
<evidence type="ECO:0000259" key="1">
    <source>
        <dbReference type="Pfam" id="PF01261"/>
    </source>
</evidence>
<sequence length="251" mass="28846">MGEIAQIGLQLYSLKDFTEKDFLGTLEKVAQAGYDGVEFAGYFNTPSNELKKTLDDLDLKAAGSHIGIDDLEQNLNKMIEYSLELNSPYIICPGLPEVYRNSAHAYKRTAELFNQIGESCRNSGLQFGYHNHHVEFERYDGEYGLDILVNHTEKENLFIELDTYWAEVCGIKSIDLIEKYKQRCKVLHIKDMNNFEVKRNVEIGKGAMDFEEIVNAGKAQQVEWYTVEQENFDKDPLVSIQESFQYLKSIL</sequence>
<name>A0A917B8A4_HALAA</name>
<keyword evidence="2" id="KW-0413">Isomerase</keyword>
<dbReference type="Pfam" id="PF01261">
    <property type="entry name" value="AP_endonuc_2"/>
    <property type="match status" value="1"/>
</dbReference>
<dbReference type="EMBL" id="BMEL01000004">
    <property type="protein sequence ID" value="GGF29784.1"/>
    <property type="molecule type" value="Genomic_DNA"/>
</dbReference>
<dbReference type="SUPFAM" id="SSF51658">
    <property type="entry name" value="Xylose isomerase-like"/>
    <property type="match status" value="1"/>
</dbReference>
<dbReference type="AlphaFoldDB" id="A0A917B8A4"/>
<dbReference type="PANTHER" id="PTHR12110:SF41">
    <property type="entry name" value="INOSOSE DEHYDRATASE"/>
    <property type="match status" value="1"/>
</dbReference>
<organism evidence="2 3">
    <name type="scientific">Halobacillus andaensis</name>
    <dbReference type="NCBI Taxonomy" id="1176239"/>
    <lineage>
        <taxon>Bacteria</taxon>
        <taxon>Bacillati</taxon>
        <taxon>Bacillota</taxon>
        <taxon>Bacilli</taxon>
        <taxon>Bacillales</taxon>
        <taxon>Bacillaceae</taxon>
        <taxon>Halobacillus</taxon>
    </lineage>
</organism>
<feature type="domain" description="Xylose isomerase-like TIM barrel" evidence="1">
    <location>
        <begin position="26"/>
        <end position="249"/>
    </location>
</feature>
<dbReference type="RefSeq" id="WP_188378439.1">
    <property type="nucleotide sequence ID" value="NZ_BMEL01000004.1"/>
</dbReference>
<dbReference type="Proteomes" id="UP000660110">
    <property type="component" value="Unassembled WGS sequence"/>
</dbReference>
<dbReference type="PANTHER" id="PTHR12110">
    <property type="entry name" value="HYDROXYPYRUVATE ISOMERASE"/>
    <property type="match status" value="1"/>
</dbReference>
<keyword evidence="3" id="KW-1185">Reference proteome</keyword>
<dbReference type="GO" id="GO:0016853">
    <property type="term" value="F:isomerase activity"/>
    <property type="evidence" value="ECO:0007669"/>
    <property type="project" value="UniProtKB-KW"/>
</dbReference>
<dbReference type="InterPro" id="IPR036237">
    <property type="entry name" value="Xyl_isomerase-like_sf"/>
</dbReference>
<dbReference type="Gene3D" id="3.20.20.150">
    <property type="entry name" value="Divalent-metal-dependent TIM barrel enzymes"/>
    <property type="match status" value="1"/>
</dbReference>
<reference evidence="2" key="2">
    <citation type="submission" date="2020-09" db="EMBL/GenBank/DDBJ databases">
        <authorList>
            <person name="Sun Q."/>
            <person name="Zhou Y."/>
        </authorList>
    </citation>
    <scope>NUCLEOTIDE SEQUENCE</scope>
    <source>
        <strain evidence="2">CGMCC 1.12153</strain>
    </source>
</reference>
<reference evidence="2" key="1">
    <citation type="journal article" date="2014" name="Int. J. Syst. Evol. Microbiol.">
        <title>Complete genome sequence of Corynebacterium casei LMG S-19264T (=DSM 44701T), isolated from a smear-ripened cheese.</title>
        <authorList>
            <consortium name="US DOE Joint Genome Institute (JGI-PGF)"/>
            <person name="Walter F."/>
            <person name="Albersmeier A."/>
            <person name="Kalinowski J."/>
            <person name="Ruckert C."/>
        </authorList>
    </citation>
    <scope>NUCLEOTIDE SEQUENCE</scope>
    <source>
        <strain evidence="2">CGMCC 1.12153</strain>
    </source>
</reference>
<accession>A0A917B8A4</accession>
<dbReference type="InterPro" id="IPR013022">
    <property type="entry name" value="Xyl_isomerase-like_TIM-brl"/>
</dbReference>
<protein>
    <submittedName>
        <fullName evidence="2">Sugar phosphate isomerase</fullName>
    </submittedName>
</protein>